<evidence type="ECO:0000256" key="2">
    <source>
        <dbReference type="ARBA" id="ARBA00004941"/>
    </source>
</evidence>
<dbReference type="Gene3D" id="1.20.200.10">
    <property type="entry name" value="Fumarase/aspartase (Central domain)"/>
    <property type="match status" value="1"/>
</dbReference>
<reference evidence="6" key="2">
    <citation type="journal article" date="2021" name="PeerJ">
        <title>Extensive microbial diversity within the chicken gut microbiome revealed by metagenomics and culture.</title>
        <authorList>
            <person name="Gilroy R."/>
            <person name="Ravi A."/>
            <person name="Getino M."/>
            <person name="Pursley I."/>
            <person name="Horton D.L."/>
            <person name="Alikhan N.F."/>
            <person name="Baker D."/>
            <person name="Gharbi K."/>
            <person name="Hall N."/>
            <person name="Watson M."/>
            <person name="Adriaenssens E.M."/>
            <person name="Foster-Nyarko E."/>
            <person name="Jarju S."/>
            <person name="Secka A."/>
            <person name="Antonio M."/>
            <person name="Oren A."/>
            <person name="Chaudhuri R.R."/>
            <person name="La Ragione R."/>
            <person name="Hildebrand F."/>
            <person name="Pallen M.J."/>
        </authorList>
    </citation>
    <scope>NUCLEOTIDE SEQUENCE</scope>
    <source>
        <strain evidence="6">14700</strain>
    </source>
</reference>
<evidence type="ECO:0000313" key="7">
    <source>
        <dbReference type="Proteomes" id="UP000810292"/>
    </source>
</evidence>
<dbReference type="Pfam" id="PF00206">
    <property type="entry name" value="Lyase_1"/>
    <property type="match status" value="1"/>
</dbReference>
<evidence type="ECO:0000256" key="3">
    <source>
        <dbReference type="ARBA" id="ARBA00012338"/>
    </source>
</evidence>
<proteinExistence type="predicted"/>
<keyword evidence="6" id="KW-0456">Lyase</keyword>
<dbReference type="Gene3D" id="1.10.275.10">
    <property type="entry name" value="Fumarase/aspartase (N-terminal domain)"/>
    <property type="match status" value="1"/>
</dbReference>
<evidence type="ECO:0000256" key="4">
    <source>
        <dbReference type="ARBA" id="ARBA00022571"/>
    </source>
</evidence>
<dbReference type="SUPFAM" id="SSF48557">
    <property type="entry name" value="L-aspartase-like"/>
    <property type="match status" value="1"/>
</dbReference>
<dbReference type="Proteomes" id="UP000810292">
    <property type="component" value="Unassembled WGS sequence"/>
</dbReference>
<keyword evidence="4" id="KW-0028">Amino-acid biosynthesis</keyword>
<sequence>MNKLWEKNYTLDSMMEHFTVRNDYVYDEELVLADVIGSASHAQGLKKMGILSEKETEDLMKGLREIASLRLFESFPISQQDEDCHTAIEGYLTEHFGECGKKIHTGRSRNDQVQTALRLYMREASLLLARASVSFASALIELAEKNQDIPMPGRTHMQIAMPSSVALWALSYAEEILEESNMLLSLYSVMDQSPLGSAASYGVTLPLDRAYTASLMGFAKVQNNVLYANNSRGKFEAFFLDHAEYIALTISKLSQDLMLFTLPEFGY</sequence>
<keyword evidence="4" id="KW-0055">Arginine biosynthesis</keyword>
<dbReference type="GO" id="GO:0004056">
    <property type="term" value="F:argininosuccinate lyase activity"/>
    <property type="evidence" value="ECO:0007669"/>
    <property type="project" value="UniProtKB-EC"/>
</dbReference>
<name>A0A9D9IAH1_9SPIO</name>
<organism evidence="6 7">
    <name type="scientific">Candidatus Ornithospirochaeta stercoravium</name>
    <dbReference type="NCBI Taxonomy" id="2840897"/>
    <lineage>
        <taxon>Bacteria</taxon>
        <taxon>Pseudomonadati</taxon>
        <taxon>Spirochaetota</taxon>
        <taxon>Spirochaetia</taxon>
        <taxon>Spirochaetales</taxon>
        <taxon>Spirochaetaceae</taxon>
        <taxon>Spirochaetaceae incertae sedis</taxon>
        <taxon>Candidatus Ornithospirochaeta</taxon>
    </lineage>
</organism>
<dbReference type="EC" id="4.3.2.1" evidence="3"/>
<comment type="catalytic activity">
    <reaction evidence="1">
        <text>2-(N(omega)-L-arginino)succinate = fumarate + L-arginine</text>
        <dbReference type="Rhea" id="RHEA:24020"/>
        <dbReference type="ChEBI" id="CHEBI:29806"/>
        <dbReference type="ChEBI" id="CHEBI:32682"/>
        <dbReference type="ChEBI" id="CHEBI:57472"/>
        <dbReference type="EC" id="4.3.2.1"/>
    </reaction>
</comment>
<dbReference type="PRINTS" id="PR00149">
    <property type="entry name" value="FUMRATELYASE"/>
</dbReference>
<comment type="pathway">
    <text evidence="2">Amino-acid biosynthesis; L-arginine biosynthesis; L-arginine from L-ornithine and carbamoyl phosphate: step 3/3.</text>
</comment>
<dbReference type="InterPro" id="IPR000362">
    <property type="entry name" value="Fumarate_lyase_fam"/>
</dbReference>
<evidence type="ECO:0000259" key="5">
    <source>
        <dbReference type="Pfam" id="PF00206"/>
    </source>
</evidence>
<evidence type="ECO:0000256" key="1">
    <source>
        <dbReference type="ARBA" id="ARBA00000985"/>
    </source>
</evidence>
<dbReference type="PANTHER" id="PTHR43814:SF1">
    <property type="entry name" value="ARGININOSUCCINATE LYASE"/>
    <property type="match status" value="1"/>
</dbReference>
<accession>A0A9D9IAH1</accession>
<dbReference type="InterPro" id="IPR024083">
    <property type="entry name" value="Fumarase/histidase_N"/>
</dbReference>
<evidence type="ECO:0000313" key="6">
    <source>
        <dbReference type="EMBL" id="MBO8469012.1"/>
    </source>
</evidence>
<dbReference type="PRINTS" id="PR00145">
    <property type="entry name" value="ARGSUCLYASE"/>
</dbReference>
<dbReference type="GO" id="GO:0042450">
    <property type="term" value="P:L-arginine biosynthetic process via ornithine"/>
    <property type="evidence" value="ECO:0007669"/>
    <property type="project" value="InterPro"/>
</dbReference>
<comment type="caution">
    <text evidence="6">The sequence shown here is derived from an EMBL/GenBank/DDBJ whole genome shotgun (WGS) entry which is preliminary data.</text>
</comment>
<feature type="domain" description="Fumarate lyase N-terminal" evidence="5">
    <location>
        <begin position="10"/>
        <end position="266"/>
    </location>
</feature>
<dbReference type="AlphaFoldDB" id="A0A9D9IAH1"/>
<protein>
    <recommendedName>
        <fullName evidence="3">argininosuccinate lyase</fullName>
        <ecNumber evidence="3">4.3.2.1</ecNumber>
    </recommendedName>
</protein>
<reference evidence="6" key="1">
    <citation type="submission" date="2020-10" db="EMBL/GenBank/DDBJ databases">
        <authorList>
            <person name="Gilroy R."/>
        </authorList>
    </citation>
    <scope>NUCLEOTIDE SEQUENCE</scope>
    <source>
        <strain evidence="6">14700</strain>
    </source>
</reference>
<feature type="non-terminal residue" evidence="6">
    <location>
        <position position="267"/>
    </location>
</feature>
<dbReference type="InterPro" id="IPR022761">
    <property type="entry name" value="Fumarate_lyase_N"/>
</dbReference>
<dbReference type="GO" id="GO:0005829">
    <property type="term" value="C:cytosol"/>
    <property type="evidence" value="ECO:0007669"/>
    <property type="project" value="TreeGrafter"/>
</dbReference>
<dbReference type="InterPro" id="IPR008948">
    <property type="entry name" value="L-Aspartase-like"/>
</dbReference>
<gene>
    <name evidence="6" type="ORF">IAA72_04415</name>
</gene>
<dbReference type="InterPro" id="IPR009049">
    <property type="entry name" value="Argininosuccinate_lyase"/>
</dbReference>
<dbReference type="PANTHER" id="PTHR43814">
    <property type="entry name" value="ARGININOSUCCINATE LYASE"/>
    <property type="match status" value="1"/>
</dbReference>
<dbReference type="EMBL" id="JADIMF010000071">
    <property type="protein sequence ID" value="MBO8469012.1"/>
    <property type="molecule type" value="Genomic_DNA"/>
</dbReference>